<evidence type="ECO:0000313" key="2">
    <source>
        <dbReference type="EMBL" id="RPB08624.1"/>
    </source>
</evidence>
<protein>
    <submittedName>
        <fullName evidence="2">Uncharacterized protein</fullName>
    </submittedName>
</protein>
<organism evidence="2 3">
    <name type="scientific">Morchella conica CCBAS932</name>
    <dbReference type="NCBI Taxonomy" id="1392247"/>
    <lineage>
        <taxon>Eukaryota</taxon>
        <taxon>Fungi</taxon>
        <taxon>Dikarya</taxon>
        <taxon>Ascomycota</taxon>
        <taxon>Pezizomycotina</taxon>
        <taxon>Pezizomycetes</taxon>
        <taxon>Pezizales</taxon>
        <taxon>Morchellaceae</taxon>
        <taxon>Morchella</taxon>
    </lineage>
</organism>
<dbReference type="EMBL" id="ML119161">
    <property type="protein sequence ID" value="RPB08624.1"/>
    <property type="molecule type" value="Genomic_DNA"/>
</dbReference>
<name>A0A3N4KDL1_9PEZI</name>
<dbReference type="AlphaFoldDB" id="A0A3N4KDL1"/>
<keyword evidence="3" id="KW-1185">Reference proteome</keyword>
<evidence type="ECO:0000256" key="1">
    <source>
        <dbReference type="SAM" id="MobiDB-lite"/>
    </source>
</evidence>
<dbReference type="Proteomes" id="UP000277580">
    <property type="component" value="Unassembled WGS sequence"/>
</dbReference>
<evidence type="ECO:0000313" key="3">
    <source>
        <dbReference type="Proteomes" id="UP000277580"/>
    </source>
</evidence>
<dbReference type="InParanoid" id="A0A3N4KDL1"/>
<feature type="compositionally biased region" description="Basic and acidic residues" evidence="1">
    <location>
        <begin position="50"/>
        <end position="59"/>
    </location>
</feature>
<accession>A0A3N4KDL1</accession>
<feature type="compositionally biased region" description="Low complexity" evidence="1">
    <location>
        <begin position="190"/>
        <end position="202"/>
    </location>
</feature>
<feature type="region of interest" description="Disordered" evidence="1">
    <location>
        <begin position="91"/>
        <end position="113"/>
    </location>
</feature>
<feature type="compositionally biased region" description="Basic residues" evidence="1">
    <location>
        <begin position="176"/>
        <end position="189"/>
    </location>
</feature>
<feature type="region of interest" description="Disordered" evidence="1">
    <location>
        <begin position="157"/>
        <end position="221"/>
    </location>
</feature>
<gene>
    <name evidence="2" type="ORF">P167DRAFT_578168</name>
</gene>
<proteinExistence type="predicted"/>
<feature type="compositionally biased region" description="Low complexity" evidence="1">
    <location>
        <begin position="61"/>
        <end position="75"/>
    </location>
</feature>
<feature type="compositionally biased region" description="Basic and acidic residues" evidence="1">
    <location>
        <begin position="158"/>
        <end position="175"/>
    </location>
</feature>
<sequence length="221" mass="25319">MDNSSITWNHRNPGRRNREARRAAATAFTSRHRAIVDITTAALAALHEPEGVPHQESRHTPYSNSYNNSPSGPSYQDSFQDFHRVETQPHVSNTAQSFEPYPQSTREPTPVQTPSLHTFAPPPANTPVDIQSNFSETLSFATIPDPDLNAAAQAVINSREEEQHRRRLHRAYDSRRHTRTREHRRRQATRRASPAPSNSSRRSLFDRINLPSNNTRDRRRF</sequence>
<reference evidence="2 3" key="1">
    <citation type="journal article" date="2018" name="Nat. Ecol. Evol.">
        <title>Pezizomycetes genomes reveal the molecular basis of ectomycorrhizal truffle lifestyle.</title>
        <authorList>
            <person name="Murat C."/>
            <person name="Payen T."/>
            <person name="Noel B."/>
            <person name="Kuo A."/>
            <person name="Morin E."/>
            <person name="Chen J."/>
            <person name="Kohler A."/>
            <person name="Krizsan K."/>
            <person name="Balestrini R."/>
            <person name="Da Silva C."/>
            <person name="Montanini B."/>
            <person name="Hainaut M."/>
            <person name="Levati E."/>
            <person name="Barry K.W."/>
            <person name="Belfiori B."/>
            <person name="Cichocki N."/>
            <person name="Clum A."/>
            <person name="Dockter R.B."/>
            <person name="Fauchery L."/>
            <person name="Guy J."/>
            <person name="Iotti M."/>
            <person name="Le Tacon F."/>
            <person name="Lindquist E.A."/>
            <person name="Lipzen A."/>
            <person name="Malagnac F."/>
            <person name="Mello A."/>
            <person name="Molinier V."/>
            <person name="Miyauchi S."/>
            <person name="Poulain J."/>
            <person name="Riccioni C."/>
            <person name="Rubini A."/>
            <person name="Sitrit Y."/>
            <person name="Splivallo R."/>
            <person name="Traeger S."/>
            <person name="Wang M."/>
            <person name="Zifcakova L."/>
            <person name="Wipf D."/>
            <person name="Zambonelli A."/>
            <person name="Paolocci F."/>
            <person name="Nowrousian M."/>
            <person name="Ottonello S."/>
            <person name="Baldrian P."/>
            <person name="Spatafora J.W."/>
            <person name="Henrissat B."/>
            <person name="Nagy L.G."/>
            <person name="Aury J.M."/>
            <person name="Wincker P."/>
            <person name="Grigoriev I.V."/>
            <person name="Bonfante P."/>
            <person name="Martin F.M."/>
        </authorList>
    </citation>
    <scope>NUCLEOTIDE SEQUENCE [LARGE SCALE GENOMIC DNA]</scope>
    <source>
        <strain evidence="2 3">CCBAS932</strain>
    </source>
</reference>
<feature type="region of interest" description="Disordered" evidence="1">
    <location>
        <begin position="50"/>
        <end position="78"/>
    </location>
</feature>